<comment type="caution">
    <text evidence="2">The sequence shown here is derived from an EMBL/GenBank/DDBJ whole genome shotgun (WGS) entry which is preliminary data.</text>
</comment>
<proteinExistence type="predicted"/>
<sequence>MTKYLLTSWLFFSMLFAFTKGNAQEIAIYKKDSIVGEFDCFSVDNFGNIYLVKEDILYKLSPALDTLFKTSFKSHFPQYIEASKNFRVLTFDQDRGLIQFYDNTLTPMSTVINLFDLDLVQPLLVCESFNGNGFWVLDAGTLRLLKINDKFEVMVKIENLSFMTKSKLYPTQMFEYNDQLYLVTAHDQVMVFDAFGTYIRKWALKSESLDVFQNNIIAYVSPNFVLSRAILDGEKKSVRWPLQDLKTFKVRQNRIYAQTANGFYIGYFNLISPANNK</sequence>
<protein>
    <submittedName>
        <fullName evidence="2">Uncharacterized protein</fullName>
    </submittedName>
</protein>
<gene>
    <name evidence="2" type="ORF">DNU06_09380</name>
</gene>
<dbReference type="RefSeq" id="WP_146239197.1">
    <property type="nucleotide sequence ID" value="NZ_JBHUCU010000032.1"/>
</dbReference>
<evidence type="ECO:0000313" key="3">
    <source>
        <dbReference type="Proteomes" id="UP000249248"/>
    </source>
</evidence>
<evidence type="ECO:0000256" key="1">
    <source>
        <dbReference type="SAM" id="SignalP"/>
    </source>
</evidence>
<keyword evidence="3" id="KW-1185">Reference proteome</keyword>
<reference evidence="2 3" key="1">
    <citation type="submission" date="2018-06" db="EMBL/GenBank/DDBJ databases">
        <title>The draft genome sequence of Crocinitomix sp. SM1701.</title>
        <authorList>
            <person name="Zhang X."/>
        </authorList>
    </citation>
    <scope>NUCLEOTIDE SEQUENCE [LARGE SCALE GENOMIC DNA]</scope>
    <source>
        <strain evidence="2 3">SM1701</strain>
    </source>
</reference>
<dbReference type="Proteomes" id="UP000249248">
    <property type="component" value="Unassembled WGS sequence"/>
</dbReference>
<name>A0A2W1NMQ9_9FLAO</name>
<dbReference type="AlphaFoldDB" id="A0A2W1NMQ9"/>
<organism evidence="2 3">
    <name type="scientific">Putridiphycobacter roseus</name>
    <dbReference type="NCBI Taxonomy" id="2219161"/>
    <lineage>
        <taxon>Bacteria</taxon>
        <taxon>Pseudomonadati</taxon>
        <taxon>Bacteroidota</taxon>
        <taxon>Flavobacteriia</taxon>
        <taxon>Flavobacteriales</taxon>
        <taxon>Crocinitomicaceae</taxon>
        <taxon>Putridiphycobacter</taxon>
    </lineage>
</organism>
<dbReference type="EMBL" id="QKSB01000005">
    <property type="protein sequence ID" value="PZE16952.1"/>
    <property type="molecule type" value="Genomic_DNA"/>
</dbReference>
<feature type="signal peptide" evidence="1">
    <location>
        <begin position="1"/>
        <end position="19"/>
    </location>
</feature>
<feature type="chain" id="PRO_5016046517" evidence="1">
    <location>
        <begin position="20"/>
        <end position="277"/>
    </location>
</feature>
<keyword evidence="1" id="KW-0732">Signal</keyword>
<dbReference type="OrthoDB" id="1143207at2"/>
<evidence type="ECO:0000313" key="2">
    <source>
        <dbReference type="EMBL" id="PZE16952.1"/>
    </source>
</evidence>
<accession>A0A2W1NMQ9</accession>